<evidence type="ECO:0000256" key="2">
    <source>
        <dbReference type="ARBA" id="ARBA00022638"/>
    </source>
</evidence>
<dbReference type="InterPro" id="IPR023346">
    <property type="entry name" value="Lysozyme-like_dom_sf"/>
</dbReference>
<feature type="non-terminal residue" evidence="4">
    <location>
        <position position="1"/>
    </location>
</feature>
<sequence length="236" mass="26601">WWRSRTPAVSRNPVPKPKQKPLPKPKPSKGIPVTKPKPKPPVVSSIKNPNYIPYKEKTFKHPENTKDVIKAFETHGGEPNLKMYNAKTEGMKKDPTIGYGFSLDRKDARKTFKAVLPGVDFARVKAGTASIKKEDARKLFNHDVDKIYQPRARNKLGANVFDKLPANVKTAVVNAQYRGDLGPKTIGYMKNGEWNKVSTEYLNHNGNKNASKNKMNGIVQRMNWNAKQFDSMSKNG</sequence>
<dbReference type="InterPro" id="IPR023347">
    <property type="entry name" value="Lysozyme_dom_sf"/>
</dbReference>
<dbReference type="OrthoDB" id="6070259at2759"/>
<gene>
    <name evidence="4" type="ORF">MGAL_10B085273</name>
</gene>
<organism evidence="4 5">
    <name type="scientific">Mytilus galloprovincialis</name>
    <name type="common">Mediterranean mussel</name>
    <dbReference type="NCBI Taxonomy" id="29158"/>
    <lineage>
        <taxon>Eukaryota</taxon>
        <taxon>Metazoa</taxon>
        <taxon>Spiralia</taxon>
        <taxon>Lophotrochozoa</taxon>
        <taxon>Mollusca</taxon>
        <taxon>Bivalvia</taxon>
        <taxon>Autobranchia</taxon>
        <taxon>Pteriomorphia</taxon>
        <taxon>Mytilida</taxon>
        <taxon>Mytiloidea</taxon>
        <taxon>Mytilidae</taxon>
        <taxon>Mytilinae</taxon>
        <taxon>Mytilus</taxon>
    </lineage>
</organism>
<proteinExistence type="predicted"/>
<keyword evidence="2" id="KW-0081">Bacteriolytic enzyme</keyword>
<dbReference type="GO" id="GO:0003796">
    <property type="term" value="F:lysozyme activity"/>
    <property type="evidence" value="ECO:0007669"/>
    <property type="project" value="InterPro"/>
</dbReference>
<evidence type="ECO:0008006" key="6">
    <source>
        <dbReference type="Google" id="ProtNLM"/>
    </source>
</evidence>
<dbReference type="EMBL" id="UYJE01009761">
    <property type="protein sequence ID" value="VDI76517.1"/>
    <property type="molecule type" value="Genomic_DNA"/>
</dbReference>
<dbReference type="SUPFAM" id="SSF53955">
    <property type="entry name" value="Lysozyme-like"/>
    <property type="match status" value="1"/>
</dbReference>
<evidence type="ECO:0000313" key="4">
    <source>
        <dbReference type="EMBL" id="VDI76517.1"/>
    </source>
</evidence>
<evidence type="ECO:0000256" key="1">
    <source>
        <dbReference type="ARBA" id="ARBA00022529"/>
    </source>
</evidence>
<reference evidence="4" key="1">
    <citation type="submission" date="2018-11" db="EMBL/GenBank/DDBJ databases">
        <authorList>
            <person name="Alioto T."/>
            <person name="Alioto T."/>
        </authorList>
    </citation>
    <scope>NUCLEOTIDE SEQUENCE</scope>
</reference>
<feature type="compositionally biased region" description="Basic residues" evidence="3">
    <location>
        <begin position="17"/>
        <end position="27"/>
    </location>
</feature>
<dbReference type="Proteomes" id="UP000596742">
    <property type="component" value="Unassembled WGS sequence"/>
</dbReference>
<dbReference type="GO" id="GO:0031640">
    <property type="term" value="P:killing of cells of another organism"/>
    <property type="evidence" value="ECO:0007669"/>
    <property type="project" value="UniProtKB-KW"/>
</dbReference>
<name>A0A8B6HB14_MYTGA</name>
<evidence type="ECO:0000256" key="3">
    <source>
        <dbReference type="SAM" id="MobiDB-lite"/>
    </source>
</evidence>
<protein>
    <recommendedName>
        <fullName evidence="6">Pesticin C-terminal domain-containing protein</fullName>
    </recommendedName>
</protein>
<evidence type="ECO:0000313" key="5">
    <source>
        <dbReference type="Proteomes" id="UP000596742"/>
    </source>
</evidence>
<dbReference type="Gene3D" id="1.10.530.40">
    <property type="match status" value="1"/>
</dbReference>
<keyword evidence="5" id="KW-1185">Reference proteome</keyword>
<accession>A0A8B6HB14</accession>
<comment type="caution">
    <text evidence="4">The sequence shown here is derived from an EMBL/GenBank/DDBJ whole genome shotgun (WGS) entry which is preliminary data.</text>
</comment>
<keyword evidence="1" id="KW-0929">Antimicrobial</keyword>
<feature type="region of interest" description="Disordered" evidence="3">
    <location>
        <begin position="1"/>
        <end position="47"/>
    </location>
</feature>
<dbReference type="GO" id="GO:0042742">
    <property type="term" value="P:defense response to bacterium"/>
    <property type="evidence" value="ECO:0007669"/>
    <property type="project" value="UniProtKB-KW"/>
</dbReference>
<dbReference type="AlphaFoldDB" id="A0A8B6HB14"/>